<feature type="coiled-coil region" evidence="1">
    <location>
        <begin position="275"/>
        <end position="313"/>
    </location>
</feature>
<feature type="domain" description="Rad50/SbcC-type AAA" evidence="2">
    <location>
        <begin position="6"/>
        <end position="225"/>
    </location>
</feature>
<evidence type="ECO:0000313" key="3">
    <source>
        <dbReference type="EMBL" id="BAQ02799.1"/>
    </source>
</evidence>
<organismHost>
    <name type="scientific">Klebsiella</name>
    <dbReference type="NCBI Taxonomy" id="570"/>
</organismHost>
<dbReference type="InterPro" id="IPR038729">
    <property type="entry name" value="Rad50/SbcC_AAA"/>
</dbReference>
<evidence type="ECO:0000256" key="1">
    <source>
        <dbReference type="SAM" id="Coils"/>
    </source>
</evidence>
<evidence type="ECO:0000313" key="4">
    <source>
        <dbReference type="Proteomes" id="UP000202478"/>
    </source>
</evidence>
<accession>A0A0A8J9R7</accession>
<name>A0A0A8J9R7_BPK64</name>
<evidence type="ECO:0000259" key="2">
    <source>
        <dbReference type="Pfam" id="PF13476"/>
    </source>
</evidence>
<organism evidence="3 4">
    <name type="scientific">Klebsiella phage K64-1</name>
    <name type="common">Bacteriophage K64-1</name>
    <dbReference type="NCBI Taxonomy" id="1439894"/>
    <lineage>
        <taxon>Viruses</taxon>
        <taxon>Duplodnaviria</taxon>
        <taxon>Heunggongvirae</taxon>
        <taxon>Uroviricota</taxon>
        <taxon>Caudoviricetes</taxon>
        <taxon>Alcyoneusvirus</taxon>
        <taxon>Alcyoneusvirus K641</taxon>
    </lineage>
</organism>
<dbReference type="SUPFAM" id="SSF52540">
    <property type="entry name" value="P-loop containing nucleoside triphosphate hydrolases"/>
    <property type="match status" value="1"/>
</dbReference>
<feature type="coiled-coil region" evidence="1">
    <location>
        <begin position="183"/>
        <end position="235"/>
    </location>
</feature>
<sequence>MLTFKRITMRNFFSFGNAPQTIDLDSSDITLVLGQNNDAVIEGNDSSGRRNGVGKSAIIQGIVFGLYGKSIANEIKIPNLVNKINGKNCEVKIEFEKDGISYIVERGRNPAFFNFIKLSDDQINDESRGEKKDTQEDLNEILGISQFLFEHIVVLNANVEPFLSMSAQKQRDMIEELLGITQLTEKAQLLKDMQKETKRLAEQERFKNETIQASNERIQKSIETLQEQANKFEIDKSNRISELEKQIETYSVLNFEELYEQANIKEESLIHNAKKSNLENRVSDLVLKYESYKRDIEHNKAILKINIERLQQVDIVSELKNHEELELWKQLESILKENITQKNYKEQKINLLKSTLQSSKSSLELEKNKLDVVLNSKCPLCKSSLEHNEHSSDIKSKILKTITDIENSILTIEYDISILHEEVDSIDVFDMPHKPETVYNTLTEAQMHEHKLQELIKQYEIDQINIFESELMSSYEELNSFELKDVPDALTKTEVRELELAYDSLKQQLQREFSTVNTYISQINTLQNESIVVVNYDSYNELDKLQNHQDFMVKLLLNKDSYLRKRIIEQNISFLNNRLQYYIDMCGSEHNVKFLTDLSVEIEKNDQYFDYKQLSRGERTRVNIALSCAFRDTYESLYQNINLICCDEALETGLDASGVLRAWMIFQDMASIRNKNVFVISHRDELISKTENIMKVTKEDGFSTVQYCTLDDIY</sequence>
<dbReference type="CDD" id="cd00267">
    <property type="entry name" value="ABC_ATPase"/>
    <property type="match status" value="1"/>
</dbReference>
<reference evidence="3 4" key="1">
    <citation type="journal article" date="2014" name="Antimicrob. Agents Chemother.">
        <title>Identification of capsular types in carbapenem-resistant Klebsiella pneumoniae strains by wzc sequencing and implications in capsule depolymerase treatment.</title>
        <authorList>
            <person name="Pan Y.-J."/>
            <person name="Lin T.-L."/>
            <person name="Lin Y.-T."/>
            <person name="Su P.-A."/>
            <person name="Chen C.-T."/>
            <person name="Hsieh P.-F."/>
            <person name="Hsu C.-R."/>
            <person name="Chen C.-C."/>
            <person name="Hsieh Y.-C."/>
            <person name="Wang J.-T."/>
        </authorList>
    </citation>
    <scope>NUCLEOTIDE SEQUENCE [LARGE SCALE GENOMIC DNA]</scope>
</reference>
<keyword evidence="1" id="KW-0175">Coiled coil</keyword>
<dbReference type="EMBL" id="AB897757">
    <property type="protein sequence ID" value="BAQ02799.1"/>
    <property type="molecule type" value="Genomic_DNA"/>
</dbReference>
<dbReference type="InterPro" id="IPR027417">
    <property type="entry name" value="P-loop_NTPase"/>
</dbReference>
<dbReference type="PANTHER" id="PTHR32114:SF2">
    <property type="entry name" value="ABC TRANSPORTER ABCH.3"/>
    <property type="match status" value="1"/>
</dbReference>
<keyword evidence="3" id="KW-0255">Endonuclease</keyword>
<keyword evidence="3" id="KW-0540">Nuclease</keyword>
<dbReference type="PANTHER" id="PTHR32114">
    <property type="entry name" value="ABC TRANSPORTER ABCH.3"/>
    <property type="match status" value="1"/>
</dbReference>
<dbReference type="OrthoDB" id="1526at10239"/>
<dbReference type="GO" id="GO:0016887">
    <property type="term" value="F:ATP hydrolysis activity"/>
    <property type="evidence" value="ECO:0007669"/>
    <property type="project" value="InterPro"/>
</dbReference>
<keyword evidence="4" id="KW-1185">Reference proteome</keyword>
<dbReference type="Pfam" id="PF13476">
    <property type="entry name" value="AAA_23"/>
    <property type="match status" value="1"/>
</dbReference>
<dbReference type="Proteomes" id="UP000202478">
    <property type="component" value="Segment"/>
</dbReference>
<proteinExistence type="predicted"/>
<dbReference type="GO" id="GO:0006302">
    <property type="term" value="P:double-strand break repair"/>
    <property type="evidence" value="ECO:0007669"/>
    <property type="project" value="InterPro"/>
</dbReference>
<keyword evidence="3" id="KW-0378">Hydrolase</keyword>
<dbReference type="GO" id="GO:0004519">
    <property type="term" value="F:endonuclease activity"/>
    <property type="evidence" value="ECO:0007669"/>
    <property type="project" value="UniProtKB-KW"/>
</dbReference>
<dbReference type="SUPFAM" id="SSF75712">
    <property type="entry name" value="Rad50 coiled-coil Zn hook"/>
    <property type="match status" value="1"/>
</dbReference>
<protein>
    <submittedName>
        <fullName evidence="3">Recombination endonuclease subunit</fullName>
    </submittedName>
</protein>
<dbReference type="Gene3D" id="3.40.50.300">
    <property type="entry name" value="P-loop containing nucleotide triphosphate hydrolases"/>
    <property type="match status" value="2"/>
</dbReference>